<dbReference type="RefSeq" id="WP_088571198.1">
    <property type="nucleotide sequence ID" value="NZ_FYEK01000027.1"/>
</dbReference>
<feature type="domain" description="Response regulatory" evidence="4">
    <location>
        <begin position="21"/>
        <end position="134"/>
    </location>
</feature>
<accession>A0A212R034</accession>
<dbReference type="Gene3D" id="1.10.10.10">
    <property type="entry name" value="Winged helix-like DNA-binding domain superfamily/Winged helix DNA-binding domain"/>
    <property type="match status" value="1"/>
</dbReference>
<dbReference type="Pfam" id="PF00486">
    <property type="entry name" value="Trans_reg_C"/>
    <property type="match status" value="1"/>
</dbReference>
<feature type="domain" description="OmpR/PhoB-type" evidence="5">
    <location>
        <begin position="144"/>
        <end position="244"/>
    </location>
</feature>
<evidence type="ECO:0000259" key="4">
    <source>
        <dbReference type="PROSITE" id="PS50110"/>
    </source>
</evidence>
<dbReference type="InterPro" id="IPR011006">
    <property type="entry name" value="CheY-like_superfamily"/>
</dbReference>
<reference evidence="7" key="1">
    <citation type="submission" date="2017-06" db="EMBL/GenBank/DDBJ databases">
        <authorList>
            <person name="Varghese N."/>
            <person name="Submissions S."/>
        </authorList>
    </citation>
    <scope>NUCLEOTIDE SEQUENCE [LARGE SCALE GENOMIC DNA]</scope>
    <source>
        <strain evidence="7">JAD2</strain>
    </source>
</reference>
<evidence type="ECO:0000256" key="3">
    <source>
        <dbReference type="PROSITE-ProRule" id="PRU01091"/>
    </source>
</evidence>
<keyword evidence="7" id="KW-1185">Reference proteome</keyword>
<dbReference type="InterPro" id="IPR039420">
    <property type="entry name" value="WalR-like"/>
</dbReference>
<dbReference type="InterPro" id="IPR001789">
    <property type="entry name" value="Sig_transdc_resp-reg_receiver"/>
</dbReference>
<dbReference type="InterPro" id="IPR001867">
    <property type="entry name" value="OmpR/PhoB-type_DNA-bd"/>
</dbReference>
<dbReference type="OrthoDB" id="9790442at2"/>
<dbReference type="Proteomes" id="UP000197025">
    <property type="component" value="Unassembled WGS sequence"/>
</dbReference>
<comment type="caution">
    <text evidence="2">Lacks conserved residue(s) required for the propagation of feature annotation.</text>
</comment>
<evidence type="ECO:0000256" key="1">
    <source>
        <dbReference type="ARBA" id="ARBA00023125"/>
    </source>
</evidence>
<dbReference type="Pfam" id="PF00072">
    <property type="entry name" value="Response_reg"/>
    <property type="match status" value="1"/>
</dbReference>
<dbReference type="SMART" id="SM00448">
    <property type="entry name" value="REC"/>
    <property type="match status" value="1"/>
</dbReference>
<dbReference type="SMART" id="SM00862">
    <property type="entry name" value="Trans_reg_C"/>
    <property type="match status" value="1"/>
</dbReference>
<dbReference type="PANTHER" id="PTHR48111:SF50">
    <property type="entry name" value="KDP OPERON TRANSCRIPTIONAL REGULATORY PROTEIN KDPE"/>
    <property type="match status" value="1"/>
</dbReference>
<dbReference type="EMBL" id="FYEK01000027">
    <property type="protein sequence ID" value="SNB65255.1"/>
    <property type="molecule type" value="Genomic_DNA"/>
</dbReference>
<proteinExistence type="predicted"/>
<dbReference type="InParanoid" id="A0A212R034"/>
<dbReference type="PANTHER" id="PTHR48111">
    <property type="entry name" value="REGULATOR OF RPOS"/>
    <property type="match status" value="1"/>
</dbReference>
<name>A0A212R034_9CHLR</name>
<evidence type="ECO:0000313" key="7">
    <source>
        <dbReference type="Proteomes" id="UP000197025"/>
    </source>
</evidence>
<dbReference type="GO" id="GO:0032993">
    <property type="term" value="C:protein-DNA complex"/>
    <property type="evidence" value="ECO:0007669"/>
    <property type="project" value="TreeGrafter"/>
</dbReference>
<dbReference type="AlphaFoldDB" id="A0A212R034"/>
<protein>
    <submittedName>
        <fullName evidence="6">Two-component system, OmpR family, KDP operon response regulator KdpE</fullName>
    </submittedName>
</protein>
<dbReference type="GO" id="GO:0005829">
    <property type="term" value="C:cytosol"/>
    <property type="evidence" value="ECO:0007669"/>
    <property type="project" value="TreeGrafter"/>
</dbReference>
<evidence type="ECO:0000259" key="5">
    <source>
        <dbReference type="PROSITE" id="PS51755"/>
    </source>
</evidence>
<dbReference type="InterPro" id="IPR036388">
    <property type="entry name" value="WH-like_DNA-bd_sf"/>
</dbReference>
<dbReference type="PROSITE" id="PS50110">
    <property type="entry name" value="RESPONSE_REGULATORY"/>
    <property type="match status" value="1"/>
</dbReference>
<dbReference type="GO" id="GO:0000156">
    <property type="term" value="F:phosphorelay response regulator activity"/>
    <property type="evidence" value="ECO:0007669"/>
    <property type="project" value="TreeGrafter"/>
</dbReference>
<dbReference type="CDD" id="cd00383">
    <property type="entry name" value="trans_reg_C"/>
    <property type="match status" value="1"/>
</dbReference>
<dbReference type="GO" id="GO:0000976">
    <property type="term" value="F:transcription cis-regulatory region binding"/>
    <property type="evidence" value="ECO:0007669"/>
    <property type="project" value="TreeGrafter"/>
</dbReference>
<feature type="DNA-binding region" description="OmpR/PhoB-type" evidence="3">
    <location>
        <begin position="144"/>
        <end position="244"/>
    </location>
</feature>
<organism evidence="6 7">
    <name type="scientific">Thermoflexus hugenholtzii JAD2</name>
    <dbReference type="NCBI Taxonomy" id="877466"/>
    <lineage>
        <taxon>Bacteria</taxon>
        <taxon>Bacillati</taxon>
        <taxon>Chloroflexota</taxon>
        <taxon>Thermoflexia</taxon>
        <taxon>Thermoflexales</taxon>
        <taxon>Thermoflexaceae</taxon>
        <taxon>Thermoflexus</taxon>
    </lineage>
</organism>
<evidence type="ECO:0000256" key="2">
    <source>
        <dbReference type="PROSITE-ProRule" id="PRU00169"/>
    </source>
</evidence>
<sequence length="261" mass="29756">MVNGTRKEPARGGFNGDAALRVLVVDPSPEMRQLLQQALSAEPMQVYVASGPTEALAMLPVVTPHLILTELVFPDHDGFRFCQQLRAATSSPILVISAARSNQDIVRAFDMGADDFIPKPFALIELQARMQAHLRRQAWQGHQRALTYYADDHLVIDLNLQEVRVRGQRVRLSRIEYRLLACLLQHAGRVVRHETLLQAGWEDQGWDPHYLKLYIRHLRNKIEPDPSRPRYIVTVWGVGYRFCPHPSKASSQPQDFQEVEP</sequence>
<dbReference type="PROSITE" id="PS51755">
    <property type="entry name" value="OMPR_PHOB"/>
    <property type="match status" value="1"/>
</dbReference>
<gene>
    <name evidence="6" type="ORF">SAMN02746019_00009550</name>
</gene>
<keyword evidence="1 3" id="KW-0238">DNA-binding</keyword>
<dbReference type="GO" id="GO:0006355">
    <property type="term" value="P:regulation of DNA-templated transcription"/>
    <property type="evidence" value="ECO:0007669"/>
    <property type="project" value="InterPro"/>
</dbReference>
<dbReference type="SUPFAM" id="SSF52172">
    <property type="entry name" value="CheY-like"/>
    <property type="match status" value="1"/>
</dbReference>
<evidence type="ECO:0000313" key="6">
    <source>
        <dbReference type="EMBL" id="SNB65255.1"/>
    </source>
</evidence>
<dbReference type="Gene3D" id="3.40.50.2300">
    <property type="match status" value="1"/>
</dbReference>